<dbReference type="EMBL" id="BQNB010015815">
    <property type="protein sequence ID" value="GJT44459.1"/>
    <property type="molecule type" value="Genomic_DNA"/>
</dbReference>
<sequence length="266" mass="27991">MEVLVRCWNDDDVVPNPTASLGINGCHYKYYYDEAQTSEHVLGQMTYLVASLTLDSARSYVMHGASFTQGMISSIPIGGSISPEGFLPSILLLVVIIVTVVIVVVILVVVIVAIVRVVIVVAIIGVVVVMGGVSSILKLSFMILVSVLGDPIGLVISQLAWAYAFHLRTRPSSVKDTTEILEFKTSRDRYGDNGVSDPIGGLVFKVDLTGDEDPTDEDGDIGMGDSIGVPTSLGGEISLGGKKSQESNIGDSDNTGDGDTTVGGAI</sequence>
<comment type="caution">
    <text evidence="3">The sequence shown here is derived from an EMBL/GenBank/DDBJ whole genome shotgun (WGS) entry which is preliminary data.</text>
</comment>
<evidence type="ECO:0000313" key="4">
    <source>
        <dbReference type="Proteomes" id="UP001151760"/>
    </source>
</evidence>
<feature type="region of interest" description="Disordered" evidence="1">
    <location>
        <begin position="231"/>
        <end position="266"/>
    </location>
</feature>
<feature type="compositionally biased region" description="Low complexity" evidence="1">
    <location>
        <begin position="250"/>
        <end position="266"/>
    </location>
</feature>
<feature type="transmembrane region" description="Helical" evidence="2">
    <location>
        <begin position="90"/>
        <end position="110"/>
    </location>
</feature>
<name>A0ABQ5E3W3_9ASTR</name>
<reference evidence="3" key="1">
    <citation type="journal article" date="2022" name="Int. J. Mol. Sci.">
        <title>Draft Genome of Tanacetum Coccineum: Genomic Comparison of Closely Related Tanacetum-Family Plants.</title>
        <authorList>
            <person name="Yamashiro T."/>
            <person name="Shiraishi A."/>
            <person name="Nakayama K."/>
            <person name="Satake H."/>
        </authorList>
    </citation>
    <scope>NUCLEOTIDE SEQUENCE</scope>
</reference>
<proteinExistence type="predicted"/>
<evidence type="ECO:0000313" key="3">
    <source>
        <dbReference type="EMBL" id="GJT44459.1"/>
    </source>
</evidence>
<feature type="transmembrane region" description="Helical" evidence="2">
    <location>
        <begin position="117"/>
        <end position="137"/>
    </location>
</feature>
<organism evidence="3 4">
    <name type="scientific">Tanacetum coccineum</name>
    <dbReference type="NCBI Taxonomy" id="301880"/>
    <lineage>
        <taxon>Eukaryota</taxon>
        <taxon>Viridiplantae</taxon>
        <taxon>Streptophyta</taxon>
        <taxon>Embryophyta</taxon>
        <taxon>Tracheophyta</taxon>
        <taxon>Spermatophyta</taxon>
        <taxon>Magnoliopsida</taxon>
        <taxon>eudicotyledons</taxon>
        <taxon>Gunneridae</taxon>
        <taxon>Pentapetalae</taxon>
        <taxon>asterids</taxon>
        <taxon>campanulids</taxon>
        <taxon>Asterales</taxon>
        <taxon>Asteraceae</taxon>
        <taxon>Asteroideae</taxon>
        <taxon>Anthemideae</taxon>
        <taxon>Anthemidinae</taxon>
        <taxon>Tanacetum</taxon>
    </lineage>
</organism>
<evidence type="ECO:0000256" key="2">
    <source>
        <dbReference type="SAM" id="Phobius"/>
    </source>
</evidence>
<dbReference type="Proteomes" id="UP001151760">
    <property type="component" value="Unassembled WGS sequence"/>
</dbReference>
<accession>A0ABQ5E3W3</accession>
<keyword evidence="2" id="KW-0812">Transmembrane</keyword>
<keyword evidence="2" id="KW-0472">Membrane</keyword>
<keyword evidence="4" id="KW-1185">Reference proteome</keyword>
<reference evidence="3" key="2">
    <citation type="submission" date="2022-01" db="EMBL/GenBank/DDBJ databases">
        <authorList>
            <person name="Yamashiro T."/>
            <person name="Shiraishi A."/>
            <person name="Satake H."/>
            <person name="Nakayama K."/>
        </authorList>
    </citation>
    <scope>NUCLEOTIDE SEQUENCE</scope>
</reference>
<feature type="transmembrane region" description="Helical" evidence="2">
    <location>
        <begin position="143"/>
        <end position="165"/>
    </location>
</feature>
<keyword evidence="2" id="KW-1133">Transmembrane helix</keyword>
<evidence type="ECO:0000256" key="1">
    <source>
        <dbReference type="SAM" id="MobiDB-lite"/>
    </source>
</evidence>
<protein>
    <submittedName>
        <fullName evidence="3">Uncharacterized protein</fullName>
    </submittedName>
</protein>
<gene>
    <name evidence="3" type="ORF">Tco_0953174</name>
</gene>